<dbReference type="InterPro" id="IPR036847">
    <property type="entry name" value="RimP_C_sf"/>
</dbReference>
<dbReference type="SUPFAM" id="SSF74942">
    <property type="entry name" value="YhbC-like, C-terminal domain"/>
    <property type="match status" value="1"/>
</dbReference>
<sequence>MLQKKVLVRLEDKLEGLLKPTIESMGFELWGFEYLPAGRHSILRIFIDKEDVGVTVDDCASISRQVSAIMDVEDPISSAYMLEVSSPGMDRLLLNPSHFQRYQGKTVQVRTAVGVLGRKKFKGPMVQVTESGIEIEVDGELYEIDYDIIDKANLVAEF</sequence>
<dbReference type="Gene3D" id="3.30.300.70">
    <property type="entry name" value="RimP-like superfamily, N-terminal"/>
    <property type="match status" value="1"/>
</dbReference>
<evidence type="ECO:0000256" key="1">
    <source>
        <dbReference type="ARBA" id="ARBA00022490"/>
    </source>
</evidence>
<dbReference type="PANTHER" id="PTHR33867:SF1">
    <property type="entry name" value="RIBOSOME MATURATION FACTOR RIMP"/>
    <property type="match status" value="1"/>
</dbReference>
<dbReference type="GO" id="GO:0000028">
    <property type="term" value="P:ribosomal small subunit assembly"/>
    <property type="evidence" value="ECO:0007669"/>
    <property type="project" value="TreeGrafter"/>
</dbReference>
<dbReference type="InterPro" id="IPR035956">
    <property type="entry name" value="RimP_N_sf"/>
</dbReference>
<keyword evidence="1" id="KW-0963">Cytoplasm</keyword>
<feature type="domain" description="Ribosome maturation factor RimP N-terminal" evidence="3">
    <location>
        <begin position="17"/>
        <end position="90"/>
    </location>
</feature>
<dbReference type="Gene3D" id="2.30.30.180">
    <property type="entry name" value="Ribosome maturation factor RimP, C-terminal domain"/>
    <property type="match status" value="1"/>
</dbReference>
<dbReference type="AlphaFoldDB" id="A0A3B0WL60"/>
<dbReference type="NCBIfam" id="NF000927">
    <property type="entry name" value="PRK00092.1-1"/>
    <property type="match status" value="1"/>
</dbReference>
<dbReference type="GO" id="GO:0006412">
    <property type="term" value="P:translation"/>
    <property type="evidence" value="ECO:0007669"/>
    <property type="project" value="TreeGrafter"/>
</dbReference>
<dbReference type="HAMAP" id="MF_01077">
    <property type="entry name" value="RimP"/>
    <property type="match status" value="1"/>
</dbReference>
<feature type="domain" description="Ribosome maturation factor RimP C-terminal" evidence="4">
    <location>
        <begin position="93"/>
        <end position="158"/>
    </location>
</feature>
<evidence type="ECO:0000313" key="5">
    <source>
        <dbReference type="EMBL" id="VAW44284.1"/>
    </source>
</evidence>
<evidence type="ECO:0000259" key="4">
    <source>
        <dbReference type="Pfam" id="PF17384"/>
    </source>
</evidence>
<accession>A0A3B0WL60</accession>
<reference evidence="5" key="1">
    <citation type="submission" date="2018-06" db="EMBL/GenBank/DDBJ databases">
        <authorList>
            <person name="Zhirakovskaya E."/>
        </authorList>
    </citation>
    <scope>NUCLEOTIDE SEQUENCE</scope>
</reference>
<dbReference type="Pfam" id="PF17384">
    <property type="entry name" value="DUF150_C"/>
    <property type="match status" value="1"/>
</dbReference>
<dbReference type="InterPro" id="IPR003728">
    <property type="entry name" value="Ribosome_maturation_RimP"/>
</dbReference>
<dbReference type="Pfam" id="PF02576">
    <property type="entry name" value="RimP_N"/>
    <property type="match status" value="1"/>
</dbReference>
<dbReference type="GO" id="GO:0005829">
    <property type="term" value="C:cytosol"/>
    <property type="evidence" value="ECO:0007669"/>
    <property type="project" value="TreeGrafter"/>
</dbReference>
<dbReference type="PANTHER" id="PTHR33867">
    <property type="entry name" value="RIBOSOME MATURATION FACTOR RIMP"/>
    <property type="match status" value="1"/>
</dbReference>
<dbReference type="CDD" id="cd01734">
    <property type="entry name" value="YlxS_C"/>
    <property type="match status" value="1"/>
</dbReference>
<name>A0A3B0WL60_9ZZZZ</name>
<keyword evidence="2" id="KW-0690">Ribosome biogenesis</keyword>
<gene>
    <name evidence="5" type="ORF">MNBD_GAMMA04-83</name>
</gene>
<organism evidence="5">
    <name type="scientific">hydrothermal vent metagenome</name>
    <dbReference type="NCBI Taxonomy" id="652676"/>
    <lineage>
        <taxon>unclassified sequences</taxon>
        <taxon>metagenomes</taxon>
        <taxon>ecological metagenomes</taxon>
    </lineage>
</organism>
<dbReference type="EMBL" id="UOFB01000031">
    <property type="protein sequence ID" value="VAW44284.1"/>
    <property type="molecule type" value="Genomic_DNA"/>
</dbReference>
<dbReference type="SUPFAM" id="SSF75420">
    <property type="entry name" value="YhbC-like, N-terminal domain"/>
    <property type="match status" value="1"/>
</dbReference>
<proteinExistence type="inferred from homology"/>
<dbReference type="InterPro" id="IPR028998">
    <property type="entry name" value="RimP_C"/>
</dbReference>
<protein>
    <submittedName>
        <fullName evidence="5">Bacterial ribosome SSU maturation protein RimP</fullName>
    </submittedName>
</protein>
<evidence type="ECO:0000259" key="3">
    <source>
        <dbReference type="Pfam" id="PF02576"/>
    </source>
</evidence>
<evidence type="ECO:0000256" key="2">
    <source>
        <dbReference type="ARBA" id="ARBA00022517"/>
    </source>
</evidence>
<dbReference type="FunFam" id="3.30.300.70:FF:000001">
    <property type="entry name" value="Ribosome maturation factor RimP"/>
    <property type="match status" value="1"/>
</dbReference>
<dbReference type="InterPro" id="IPR028989">
    <property type="entry name" value="RimP_N"/>
</dbReference>